<sequence length="38" mass="4039">MKMAREHACSWVPDVDTLPLFVRDGASLPEGVSAAALP</sequence>
<name>A0AAW3EXP4_BURGA</name>
<dbReference type="AlphaFoldDB" id="A0AAW3EXP4"/>
<evidence type="ECO:0000313" key="2">
    <source>
        <dbReference type="Proteomes" id="UP000029590"/>
    </source>
</evidence>
<evidence type="ECO:0000313" key="1">
    <source>
        <dbReference type="EMBL" id="KGC13378.1"/>
    </source>
</evidence>
<dbReference type="Proteomes" id="UP000029590">
    <property type="component" value="Unassembled WGS sequence"/>
</dbReference>
<reference evidence="1 2" key="1">
    <citation type="submission" date="2014-04" db="EMBL/GenBank/DDBJ databases">
        <authorList>
            <person name="Bishop-Lilly K.A."/>
            <person name="Broomall S.M."/>
            <person name="Chain P.S."/>
            <person name="Chertkov O."/>
            <person name="Coyne S.R."/>
            <person name="Daligault H.E."/>
            <person name="Davenport K.W."/>
            <person name="Erkkila T."/>
            <person name="Frey K.G."/>
            <person name="Gibbons H.S."/>
            <person name="Gu W."/>
            <person name="Jaissle J."/>
            <person name="Johnson S.L."/>
            <person name="Koroleva G.I."/>
            <person name="Ladner J.T."/>
            <person name="Lo C.-C."/>
            <person name="Minogue T.D."/>
            <person name="Munk C."/>
            <person name="Palacios G.F."/>
            <person name="Redden C.L."/>
            <person name="Rosenzweig C.N."/>
            <person name="Scholz M.B."/>
            <person name="Teshima H."/>
            <person name="Xu Y."/>
        </authorList>
    </citation>
    <scope>NUCLEOTIDE SEQUENCE [LARGE SCALE GENOMIC DNA]</scope>
    <source>
        <strain evidence="2">gladioli</strain>
    </source>
</reference>
<accession>A0AAW3EXP4</accession>
<gene>
    <name evidence="1" type="ORF">DM48_196</name>
</gene>
<comment type="caution">
    <text evidence="1">The sequence shown here is derived from an EMBL/GenBank/DDBJ whole genome shotgun (WGS) entry which is preliminary data.</text>
</comment>
<proteinExistence type="predicted"/>
<dbReference type="KEGG" id="bgo:BM43_4338"/>
<dbReference type="EMBL" id="JPGG01000016">
    <property type="protein sequence ID" value="KGC13378.1"/>
    <property type="molecule type" value="Genomic_DNA"/>
</dbReference>
<organism evidence="1 2">
    <name type="scientific">Burkholderia gladioli</name>
    <name type="common">Pseudomonas marginata</name>
    <name type="synonym">Phytomonas marginata</name>
    <dbReference type="NCBI Taxonomy" id="28095"/>
    <lineage>
        <taxon>Bacteria</taxon>
        <taxon>Pseudomonadati</taxon>
        <taxon>Pseudomonadota</taxon>
        <taxon>Betaproteobacteria</taxon>
        <taxon>Burkholderiales</taxon>
        <taxon>Burkholderiaceae</taxon>
        <taxon>Burkholderia</taxon>
    </lineage>
</organism>
<protein>
    <submittedName>
        <fullName evidence="1">Uncharacterized protein</fullName>
    </submittedName>
</protein>